<protein>
    <submittedName>
        <fullName evidence="1">Ribonuclease hi</fullName>
    </submittedName>
</protein>
<reference evidence="1 2" key="1">
    <citation type="journal article" date="2021" name="Elife">
        <title>Chloroplast acquisition without the gene transfer in kleptoplastic sea slugs, Plakobranchus ocellatus.</title>
        <authorList>
            <person name="Maeda T."/>
            <person name="Takahashi S."/>
            <person name="Yoshida T."/>
            <person name="Shimamura S."/>
            <person name="Takaki Y."/>
            <person name="Nagai Y."/>
            <person name="Toyoda A."/>
            <person name="Suzuki Y."/>
            <person name="Arimoto A."/>
            <person name="Ishii H."/>
            <person name="Satoh N."/>
            <person name="Nishiyama T."/>
            <person name="Hasebe M."/>
            <person name="Maruyama T."/>
            <person name="Minagawa J."/>
            <person name="Obokata J."/>
            <person name="Shigenobu S."/>
        </authorList>
    </citation>
    <scope>NUCLEOTIDE SEQUENCE [LARGE SCALE GENOMIC DNA]</scope>
</reference>
<dbReference type="AlphaFoldDB" id="A0AAV4BMJ6"/>
<organism evidence="1 2">
    <name type="scientific">Plakobranchus ocellatus</name>
    <dbReference type="NCBI Taxonomy" id="259542"/>
    <lineage>
        <taxon>Eukaryota</taxon>
        <taxon>Metazoa</taxon>
        <taxon>Spiralia</taxon>
        <taxon>Lophotrochozoa</taxon>
        <taxon>Mollusca</taxon>
        <taxon>Gastropoda</taxon>
        <taxon>Heterobranchia</taxon>
        <taxon>Euthyneura</taxon>
        <taxon>Panpulmonata</taxon>
        <taxon>Sacoglossa</taxon>
        <taxon>Placobranchoidea</taxon>
        <taxon>Plakobranchidae</taxon>
        <taxon>Plakobranchus</taxon>
    </lineage>
</organism>
<proteinExistence type="predicted"/>
<evidence type="ECO:0000313" key="2">
    <source>
        <dbReference type="Proteomes" id="UP000735302"/>
    </source>
</evidence>
<dbReference type="GO" id="GO:0003676">
    <property type="term" value="F:nucleic acid binding"/>
    <property type="evidence" value="ECO:0007669"/>
    <property type="project" value="InterPro"/>
</dbReference>
<dbReference type="EMBL" id="BLXT01005065">
    <property type="protein sequence ID" value="GFO19559.1"/>
    <property type="molecule type" value="Genomic_DNA"/>
</dbReference>
<dbReference type="Gene3D" id="3.30.420.10">
    <property type="entry name" value="Ribonuclease H-like superfamily/Ribonuclease H"/>
    <property type="match status" value="1"/>
</dbReference>
<dbReference type="Proteomes" id="UP000735302">
    <property type="component" value="Unassembled WGS sequence"/>
</dbReference>
<gene>
    <name evidence="1" type="ORF">PoB_004606400</name>
</gene>
<sequence>MSSSFHLGRSTSDSVSALQAIQSKDFKAKGIKRLYNLIRKFPFYVHISLVWIPAHVGILTNENVAKLAKAALKRASSSRKPIYWSDLKLKVNACILIIWQENLGAKEANKLHEVLPNLGEDFSKRGEGAGRNRETVMCRLRVATHGSPRATF</sequence>
<name>A0AAV4BMJ6_9GAST</name>
<dbReference type="InterPro" id="IPR036397">
    <property type="entry name" value="RNaseH_sf"/>
</dbReference>
<evidence type="ECO:0000313" key="1">
    <source>
        <dbReference type="EMBL" id="GFO19559.1"/>
    </source>
</evidence>
<comment type="caution">
    <text evidence="1">The sequence shown here is derived from an EMBL/GenBank/DDBJ whole genome shotgun (WGS) entry which is preliminary data.</text>
</comment>
<dbReference type="InterPro" id="IPR012337">
    <property type="entry name" value="RNaseH-like_sf"/>
</dbReference>
<accession>A0AAV4BMJ6</accession>
<dbReference type="SUPFAM" id="SSF53098">
    <property type="entry name" value="Ribonuclease H-like"/>
    <property type="match status" value="1"/>
</dbReference>
<keyword evidence="2" id="KW-1185">Reference proteome</keyword>